<reference evidence="1" key="1">
    <citation type="journal article" date="2014" name="Front. Microbiol.">
        <title>High frequency of phylogenetically diverse reductive dehalogenase-homologous genes in deep subseafloor sedimentary metagenomes.</title>
        <authorList>
            <person name="Kawai M."/>
            <person name="Futagami T."/>
            <person name="Toyoda A."/>
            <person name="Takaki Y."/>
            <person name="Nishi S."/>
            <person name="Hori S."/>
            <person name="Arai W."/>
            <person name="Tsubouchi T."/>
            <person name="Morono Y."/>
            <person name="Uchiyama I."/>
            <person name="Ito T."/>
            <person name="Fujiyama A."/>
            <person name="Inagaki F."/>
            <person name="Takami H."/>
        </authorList>
    </citation>
    <scope>NUCLEOTIDE SEQUENCE</scope>
    <source>
        <strain evidence="1">Expedition CK06-06</strain>
    </source>
</reference>
<evidence type="ECO:0000313" key="1">
    <source>
        <dbReference type="EMBL" id="GAI05931.1"/>
    </source>
</evidence>
<gene>
    <name evidence="1" type="ORF">S06H3_19422</name>
</gene>
<name>X1LJB1_9ZZZZ</name>
<organism evidence="1">
    <name type="scientific">marine sediment metagenome</name>
    <dbReference type="NCBI Taxonomy" id="412755"/>
    <lineage>
        <taxon>unclassified sequences</taxon>
        <taxon>metagenomes</taxon>
        <taxon>ecological metagenomes</taxon>
    </lineage>
</organism>
<comment type="caution">
    <text evidence="1">The sequence shown here is derived from an EMBL/GenBank/DDBJ whole genome shotgun (WGS) entry which is preliminary data.</text>
</comment>
<protein>
    <submittedName>
        <fullName evidence="1">Uncharacterized protein</fullName>
    </submittedName>
</protein>
<accession>X1LJB1</accession>
<dbReference type="AlphaFoldDB" id="X1LJB1"/>
<proteinExistence type="predicted"/>
<feature type="non-terminal residue" evidence="1">
    <location>
        <position position="1"/>
    </location>
</feature>
<sequence length="141" mass="16313">VLYDLFDDDEVLKARLKQKIKTGEVHKFISDLVSEKPLIVVAIDQRTEELDEALRHIGGEVQVVEFKTFRREGLSDDINAYMFEPVETKAIIIPSRVFPDPLTKRPQKRRGIIHSVFELFDDKGVDNVTYHECESIAREVE</sequence>
<dbReference type="EMBL" id="BARV01009945">
    <property type="protein sequence ID" value="GAI05931.1"/>
    <property type="molecule type" value="Genomic_DNA"/>
</dbReference>